<evidence type="ECO:0000259" key="10">
    <source>
        <dbReference type="Pfam" id="PF05730"/>
    </source>
</evidence>
<comment type="caution">
    <text evidence="11">The sequence shown here is derived from an EMBL/GenBank/DDBJ whole genome shotgun (WGS) entry which is preliminary data.</text>
</comment>
<evidence type="ECO:0000256" key="8">
    <source>
        <dbReference type="ARBA" id="ARBA00023288"/>
    </source>
</evidence>
<name>A0AAV9XP90_9PEZI</name>
<keyword evidence="4" id="KW-0964">Secreted</keyword>
<sequence length="110" mass="11328">MKLTRTLALLTAMYTSSGIALVVRDVTLDCEVDVGNCVSGMLEQAGAIGCVDSSDLRCLCGSDNFAYGIRDCVAQGLGKPECVAPAASVTSKVCRDIPLSAALKEILGGL</sequence>
<evidence type="ECO:0000256" key="4">
    <source>
        <dbReference type="ARBA" id="ARBA00022525"/>
    </source>
</evidence>
<proteinExistence type="inferred from homology"/>
<feature type="chain" id="PRO_5043350901" description="CFEM domain-containing protein" evidence="9">
    <location>
        <begin position="21"/>
        <end position="110"/>
    </location>
</feature>
<keyword evidence="5" id="KW-0472">Membrane</keyword>
<keyword evidence="12" id="KW-1185">Reference proteome</keyword>
<feature type="domain" description="CFEM" evidence="10">
    <location>
        <begin position="36"/>
        <end position="94"/>
    </location>
</feature>
<evidence type="ECO:0000256" key="1">
    <source>
        <dbReference type="ARBA" id="ARBA00004589"/>
    </source>
</evidence>
<evidence type="ECO:0000256" key="2">
    <source>
        <dbReference type="ARBA" id="ARBA00004613"/>
    </source>
</evidence>
<keyword evidence="5" id="KW-0325">Glycoprotein</keyword>
<evidence type="ECO:0000256" key="3">
    <source>
        <dbReference type="ARBA" id="ARBA00010031"/>
    </source>
</evidence>
<feature type="signal peptide" evidence="9">
    <location>
        <begin position="1"/>
        <end position="20"/>
    </location>
</feature>
<dbReference type="AlphaFoldDB" id="A0AAV9XP90"/>
<gene>
    <name evidence="11" type="ORF">TWF694_000650</name>
</gene>
<keyword evidence="6 9" id="KW-0732">Signal</keyword>
<evidence type="ECO:0000313" key="11">
    <source>
        <dbReference type="EMBL" id="KAK6543932.1"/>
    </source>
</evidence>
<comment type="similarity">
    <text evidence="3">Belongs to the RBT5 family.</text>
</comment>
<evidence type="ECO:0000256" key="9">
    <source>
        <dbReference type="SAM" id="SignalP"/>
    </source>
</evidence>
<evidence type="ECO:0000256" key="5">
    <source>
        <dbReference type="ARBA" id="ARBA00022622"/>
    </source>
</evidence>
<organism evidence="11 12">
    <name type="scientific">Orbilia ellipsospora</name>
    <dbReference type="NCBI Taxonomy" id="2528407"/>
    <lineage>
        <taxon>Eukaryota</taxon>
        <taxon>Fungi</taxon>
        <taxon>Dikarya</taxon>
        <taxon>Ascomycota</taxon>
        <taxon>Pezizomycotina</taxon>
        <taxon>Orbiliomycetes</taxon>
        <taxon>Orbiliales</taxon>
        <taxon>Orbiliaceae</taxon>
        <taxon>Orbilia</taxon>
    </lineage>
</organism>
<evidence type="ECO:0000256" key="6">
    <source>
        <dbReference type="ARBA" id="ARBA00022729"/>
    </source>
</evidence>
<evidence type="ECO:0000313" key="12">
    <source>
        <dbReference type="Proteomes" id="UP001365542"/>
    </source>
</evidence>
<reference evidence="11 12" key="1">
    <citation type="submission" date="2019-10" db="EMBL/GenBank/DDBJ databases">
        <authorList>
            <person name="Palmer J.M."/>
        </authorList>
    </citation>
    <scope>NUCLEOTIDE SEQUENCE [LARGE SCALE GENOMIC DNA]</scope>
    <source>
        <strain evidence="11 12">TWF694</strain>
    </source>
</reference>
<dbReference type="InterPro" id="IPR008427">
    <property type="entry name" value="Extracellular_membr_CFEM_dom"/>
</dbReference>
<dbReference type="Proteomes" id="UP001365542">
    <property type="component" value="Unassembled WGS sequence"/>
</dbReference>
<dbReference type="GO" id="GO:0005576">
    <property type="term" value="C:extracellular region"/>
    <property type="evidence" value="ECO:0007669"/>
    <property type="project" value="UniProtKB-SubCell"/>
</dbReference>
<keyword evidence="5" id="KW-0336">GPI-anchor</keyword>
<keyword evidence="7" id="KW-1015">Disulfide bond</keyword>
<keyword evidence="8" id="KW-0449">Lipoprotein</keyword>
<accession>A0AAV9XP90</accession>
<comment type="subcellular location">
    <subcellularLocation>
        <location evidence="1">Membrane</location>
        <topology evidence="1">Lipid-anchor</topology>
        <topology evidence="1">GPI-anchor</topology>
    </subcellularLocation>
    <subcellularLocation>
        <location evidence="2">Secreted</location>
    </subcellularLocation>
</comment>
<dbReference type="Pfam" id="PF05730">
    <property type="entry name" value="CFEM"/>
    <property type="match status" value="1"/>
</dbReference>
<protein>
    <recommendedName>
        <fullName evidence="10">CFEM domain-containing protein</fullName>
    </recommendedName>
</protein>
<evidence type="ECO:0000256" key="7">
    <source>
        <dbReference type="ARBA" id="ARBA00023157"/>
    </source>
</evidence>
<dbReference type="GO" id="GO:0098552">
    <property type="term" value="C:side of membrane"/>
    <property type="evidence" value="ECO:0007669"/>
    <property type="project" value="UniProtKB-KW"/>
</dbReference>
<dbReference type="EMBL" id="JAVHJO010000001">
    <property type="protein sequence ID" value="KAK6543932.1"/>
    <property type="molecule type" value="Genomic_DNA"/>
</dbReference>